<gene>
    <name evidence="1" type="ORF">E5163_16910</name>
</gene>
<proteinExistence type="predicted"/>
<name>A0A4S2GQE1_9PROT</name>
<organism evidence="1 2">
    <name type="scientific">Marinicauda algicola</name>
    <dbReference type="NCBI Taxonomy" id="2029849"/>
    <lineage>
        <taxon>Bacteria</taxon>
        <taxon>Pseudomonadati</taxon>
        <taxon>Pseudomonadota</taxon>
        <taxon>Alphaproteobacteria</taxon>
        <taxon>Maricaulales</taxon>
        <taxon>Maricaulaceae</taxon>
        <taxon>Marinicauda</taxon>
    </lineage>
</organism>
<dbReference type="Gene3D" id="2.60.120.650">
    <property type="entry name" value="Cupin"/>
    <property type="match status" value="1"/>
</dbReference>
<dbReference type="EMBL" id="SRXW01000101">
    <property type="protein sequence ID" value="TGY85043.1"/>
    <property type="molecule type" value="Genomic_DNA"/>
</dbReference>
<dbReference type="RefSeq" id="WP_206750930.1">
    <property type="nucleotide sequence ID" value="NZ_SRXW01000101.1"/>
</dbReference>
<comment type="caution">
    <text evidence="1">The sequence shown here is derived from an EMBL/GenBank/DDBJ whole genome shotgun (WGS) entry which is preliminary data.</text>
</comment>
<evidence type="ECO:0000313" key="2">
    <source>
        <dbReference type="Proteomes" id="UP000308054"/>
    </source>
</evidence>
<dbReference type="AlphaFoldDB" id="A0A4S2GQE1"/>
<sequence>MSEYETRFAELLAPMPVETFLTEDYGRKPVHIARGDAPRPDILSWDQFNRALEVRRYWTEPRLRLVMGNKPALSQHYVEKTETLDGPMMLA</sequence>
<accession>A0A4S2GQE1</accession>
<feature type="non-terminal residue" evidence="1">
    <location>
        <position position="91"/>
    </location>
</feature>
<protein>
    <submittedName>
        <fullName evidence="1">Uncharacterized protein</fullName>
    </submittedName>
</protein>
<dbReference type="Proteomes" id="UP000308054">
    <property type="component" value="Unassembled WGS sequence"/>
</dbReference>
<reference evidence="1 2" key="1">
    <citation type="journal article" date="2017" name="Int. J. Syst. Evol. Microbiol.">
        <title>Marinicauda algicola sp. nov., isolated from a marine red alga Rhodosorus marinus.</title>
        <authorList>
            <person name="Jeong S.E."/>
            <person name="Jeon S.H."/>
            <person name="Chun B.H."/>
            <person name="Kim D.W."/>
            <person name="Jeon C.O."/>
        </authorList>
    </citation>
    <scope>NUCLEOTIDE SEQUENCE [LARGE SCALE GENOMIC DNA]</scope>
    <source>
        <strain evidence="1 2">JCM 31718</strain>
    </source>
</reference>
<evidence type="ECO:0000313" key="1">
    <source>
        <dbReference type="EMBL" id="TGY85043.1"/>
    </source>
</evidence>
<keyword evidence="2" id="KW-1185">Reference proteome</keyword>